<reference evidence="2" key="1">
    <citation type="journal article" date="2019" name="Int. J. Syst. Evol. Microbiol.">
        <title>The Global Catalogue of Microorganisms (GCM) 10K type strain sequencing project: providing services to taxonomists for standard genome sequencing and annotation.</title>
        <authorList>
            <consortium name="The Broad Institute Genomics Platform"/>
            <consortium name="The Broad Institute Genome Sequencing Center for Infectious Disease"/>
            <person name="Wu L."/>
            <person name="Ma J."/>
        </authorList>
    </citation>
    <scope>NUCLEOTIDE SEQUENCE [LARGE SCALE GENOMIC DNA]</scope>
    <source>
        <strain evidence="2">IBRC-M 10906</strain>
    </source>
</reference>
<organism evidence="1 2">
    <name type="scientific">Prauserella oleivorans</name>
    <dbReference type="NCBI Taxonomy" id="1478153"/>
    <lineage>
        <taxon>Bacteria</taxon>
        <taxon>Bacillati</taxon>
        <taxon>Actinomycetota</taxon>
        <taxon>Actinomycetes</taxon>
        <taxon>Pseudonocardiales</taxon>
        <taxon>Pseudonocardiaceae</taxon>
        <taxon>Prauserella</taxon>
    </lineage>
</organism>
<keyword evidence="2" id="KW-1185">Reference proteome</keyword>
<dbReference type="Proteomes" id="UP001597478">
    <property type="component" value="Unassembled WGS sequence"/>
</dbReference>
<protein>
    <submittedName>
        <fullName evidence="1">Uncharacterized protein</fullName>
    </submittedName>
</protein>
<accession>A0ABW5W6Z3</accession>
<name>A0ABW5W6Z3_9PSEU</name>
<dbReference type="EMBL" id="JBHUOF010000006">
    <property type="protein sequence ID" value="MFD2798944.1"/>
    <property type="molecule type" value="Genomic_DNA"/>
</dbReference>
<evidence type="ECO:0000313" key="1">
    <source>
        <dbReference type="EMBL" id="MFD2798944.1"/>
    </source>
</evidence>
<dbReference type="RefSeq" id="WP_377389722.1">
    <property type="nucleotide sequence ID" value="NZ_JBHSAN010000018.1"/>
</dbReference>
<comment type="caution">
    <text evidence="1">The sequence shown here is derived from an EMBL/GenBank/DDBJ whole genome shotgun (WGS) entry which is preliminary data.</text>
</comment>
<evidence type="ECO:0000313" key="2">
    <source>
        <dbReference type="Proteomes" id="UP001597478"/>
    </source>
</evidence>
<sequence length="71" mass="7429">MRLAAVLCGDLVTATPVRAEYEPAGGAFAERVHAEPFRAGEGMRAASGGPVTIDDATAVVAERSRVVERFV</sequence>
<gene>
    <name evidence="1" type="ORF">ACFS2C_06015</name>
</gene>
<proteinExistence type="predicted"/>